<dbReference type="PANTHER" id="PTHR36978">
    <property type="entry name" value="P-LOOP CONTAINING NUCLEOTIDE TRIPHOSPHATE HYDROLASE"/>
    <property type="match status" value="1"/>
</dbReference>
<dbReference type="Pfam" id="PF17784">
    <property type="entry name" value="Sulfotransfer_4"/>
    <property type="match status" value="1"/>
</dbReference>
<dbReference type="PANTHER" id="PTHR36978:SF4">
    <property type="entry name" value="P-LOOP CONTAINING NUCLEOSIDE TRIPHOSPHATE HYDROLASE PROTEIN"/>
    <property type="match status" value="1"/>
</dbReference>
<evidence type="ECO:0008006" key="3">
    <source>
        <dbReference type="Google" id="ProtNLM"/>
    </source>
</evidence>
<keyword evidence="2" id="KW-1185">Reference proteome</keyword>
<dbReference type="InterPro" id="IPR027417">
    <property type="entry name" value="P-loop_NTPase"/>
</dbReference>
<evidence type="ECO:0000313" key="2">
    <source>
        <dbReference type="Proteomes" id="UP001642483"/>
    </source>
</evidence>
<comment type="caution">
    <text evidence="1">The sequence shown here is derived from an EMBL/GenBank/DDBJ whole genome shotgun (WGS) entry which is preliminary data.</text>
</comment>
<dbReference type="Proteomes" id="UP001642483">
    <property type="component" value="Unassembled WGS sequence"/>
</dbReference>
<reference evidence="1 2" key="1">
    <citation type="submission" date="2024-02" db="EMBL/GenBank/DDBJ databases">
        <authorList>
            <person name="Daric V."/>
            <person name="Darras S."/>
        </authorList>
    </citation>
    <scope>NUCLEOTIDE SEQUENCE [LARGE SCALE GENOMIC DNA]</scope>
</reference>
<dbReference type="EMBL" id="CAWYQH010000108">
    <property type="protein sequence ID" value="CAK8689023.1"/>
    <property type="molecule type" value="Genomic_DNA"/>
</dbReference>
<proteinExistence type="predicted"/>
<evidence type="ECO:0000313" key="1">
    <source>
        <dbReference type="EMBL" id="CAK8689023.1"/>
    </source>
</evidence>
<name>A0ABP0GC19_CLALP</name>
<dbReference type="InterPro" id="IPR040632">
    <property type="entry name" value="Sulfotransfer_4"/>
</dbReference>
<accession>A0ABP0GC19</accession>
<sequence length="271" mass="31655">MKVVVAGFPKTGTKSMAVALSILGYKVYDAFDHFWYHDSRWKRILIGDGCINDFKAMYENVDAVTDTPACLFWEEISKAFPDCKIVLTMRDEDSWIKSWQGQILEAQGSRIFQLIQLLSPTGWKLFRFYQLFAPMFTGGMLRHPFDIWLRSEVMDRRVFRQHQAYCLENAPKDRLLVYNVREGWEPLCWFLGKEIPNQEFPHQNKAATIITQSLRTHPSLIRMQREMLVSLSVLTGLAGYGIYSFSKGEKWTICLHIFALTKQFFLQHFSL</sequence>
<gene>
    <name evidence="1" type="ORF">CVLEPA_LOCUS21013</name>
</gene>
<protein>
    <recommendedName>
        <fullName evidence="3">Sulfotransferase family protein</fullName>
    </recommendedName>
</protein>
<dbReference type="SUPFAM" id="SSF52540">
    <property type="entry name" value="P-loop containing nucleoside triphosphate hydrolases"/>
    <property type="match status" value="1"/>
</dbReference>
<organism evidence="1 2">
    <name type="scientific">Clavelina lepadiformis</name>
    <name type="common">Light-bulb sea squirt</name>
    <name type="synonym">Ascidia lepadiformis</name>
    <dbReference type="NCBI Taxonomy" id="159417"/>
    <lineage>
        <taxon>Eukaryota</taxon>
        <taxon>Metazoa</taxon>
        <taxon>Chordata</taxon>
        <taxon>Tunicata</taxon>
        <taxon>Ascidiacea</taxon>
        <taxon>Aplousobranchia</taxon>
        <taxon>Clavelinidae</taxon>
        <taxon>Clavelina</taxon>
    </lineage>
</organism>
<dbReference type="Gene3D" id="3.40.50.300">
    <property type="entry name" value="P-loop containing nucleotide triphosphate hydrolases"/>
    <property type="match status" value="1"/>
</dbReference>